<reference evidence="4 5" key="1">
    <citation type="submission" date="2017-01" db="EMBL/GenBank/DDBJ databases">
        <title>Genome sequencing of Rhodoferax fermentans JCM 7819.</title>
        <authorList>
            <person name="Kim Y.J."/>
            <person name="Farh M.E.-A."/>
            <person name="Yang D.-C."/>
        </authorList>
    </citation>
    <scope>NUCLEOTIDE SEQUENCE [LARGE SCALE GENOMIC DNA]</scope>
    <source>
        <strain evidence="4 5">JCM 7819</strain>
    </source>
</reference>
<keyword evidence="2" id="KW-0238">DNA-binding</keyword>
<proteinExistence type="inferred from homology"/>
<dbReference type="PROSITE" id="PS51740">
    <property type="entry name" value="SPOVT_ABRB"/>
    <property type="match status" value="1"/>
</dbReference>
<organism evidence="4 5">
    <name type="scientific">Rhodoferax fermentans</name>
    <dbReference type="NCBI Taxonomy" id="28066"/>
    <lineage>
        <taxon>Bacteria</taxon>
        <taxon>Pseudomonadati</taxon>
        <taxon>Pseudomonadota</taxon>
        <taxon>Betaproteobacteria</taxon>
        <taxon>Burkholderiales</taxon>
        <taxon>Comamonadaceae</taxon>
        <taxon>Rhodoferax</taxon>
    </lineage>
</organism>
<dbReference type="Proteomes" id="UP000190750">
    <property type="component" value="Unassembled WGS sequence"/>
</dbReference>
<protein>
    <submittedName>
        <fullName evidence="4">AbrB family transcriptional regulator</fullName>
    </submittedName>
</protein>
<dbReference type="AlphaFoldDB" id="A0A1T1ANR1"/>
<dbReference type="PANTHER" id="PTHR37550">
    <property type="entry name" value="ANTITOXIN VAPB1"/>
    <property type="match status" value="1"/>
</dbReference>
<evidence type="ECO:0000256" key="2">
    <source>
        <dbReference type="PROSITE-ProRule" id="PRU01076"/>
    </source>
</evidence>
<gene>
    <name evidence="4" type="ORF">RF819_02375</name>
</gene>
<evidence type="ECO:0000256" key="1">
    <source>
        <dbReference type="ARBA" id="ARBA00007924"/>
    </source>
</evidence>
<dbReference type="InterPro" id="IPR007159">
    <property type="entry name" value="SpoVT-AbrB_dom"/>
</dbReference>
<evidence type="ECO:0000259" key="3">
    <source>
        <dbReference type="PROSITE" id="PS51740"/>
    </source>
</evidence>
<dbReference type="GO" id="GO:0003677">
    <property type="term" value="F:DNA binding"/>
    <property type="evidence" value="ECO:0007669"/>
    <property type="project" value="UniProtKB-UniRule"/>
</dbReference>
<dbReference type="InterPro" id="IPR051734">
    <property type="entry name" value="VapB_TA_antitoxins"/>
</dbReference>
<dbReference type="Pfam" id="PF04014">
    <property type="entry name" value="MazE_antitoxin"/>
    <property type="match status" value="1"/>
</dbReference>
<dbReference type="EMBL" id="MTJN01000002">
    <property type="protein sequence ID" value="OOV05704.1"/>
    <property type="molecule type" value="Genomic_DNA"/>
</dbReference>
<name>A0A1T1ANR1_RHOFE</name>
<comment type="caution">
    <text evidence="4">The sequence shown here is derived from an EMBL/GenBank/DDBJ whole genome shotgun (WGS) entry which is preliminary data.</text>
</comment>
<feature type="domain" description="SpoVT-AbrB" evidence="3">
    <location>
        <begin position="6"/>
        <end position="46"/>
    </location>
</feature>
<dbReference type="SUPFAM" id="SSF89447">
    <property type="entry name" value="AbrB/MazE/MraZ-like"/>
    <property type="match status" value="1"/>
</dbReference>
<dbReference type="PANTHER" id="PTHR37550:SF3">
    <property type="entry name" value="ANTITOXIN VAPB1"/>
    <property type="match status" value="1"/>
</dbReference>
<dbReference type="STRING" id="28066.RF819_02375"/>
<dbReference type="InterPro" id="IPR037914">
    <property type="entry name" value="SpoVT-AbrB_sf"/>
</dbReference>
<keyword evidence="5" id="KW-1185">Reference proteome</keyword>
<sequence>MTTVTAKLFMSGRSQAIRLPAKLRLAAKEVQIEQMGDGLLIRPEPEPGQNMGVWLQHFYDSTPALPEEFLVERQDAPAQTRDWSLS</sequence>
<evidence type="ECO:0000313" key="5">
    <source>
        <dbReference type="Proteomes" id="UP000190750"/>
    </source>
</evidence>
<comment type="similarity">
    <text evidence="1">Belongs to the VapB family.</text>
</comment>
<dbReference type="Gene3D" id="2.10.260.10">
    <property type="match status" value="1"/>
</dbReference>
<accession>A0A1T1ANR1</accession>
<evidence type="ECO:0000313" key="4">
    <source>
        <dbReference type="EMBL" id="OOV05704.1"/>
    </source>
</evidence>
<dbReference type="RefSeq" id="WP_200224132.1">
    <property type="nucleotide sequence ID" value="NZ_MTJN01000002.1"/>
</dbReference>